<dbReference type="SUPFAM" id="SSF159501">
    <property type="entry name" value="EreA/ChaN-like"/>
    <property type="match status" value="1"/>
</dbReference>
<dbReference type="Proteomes" id="UP000648908">
    <property type="component" value="Unassembled WGS sequence"/>
</dbReference>
<dbReference type="AlphaFoldDB" id="A0A8K0VA26"/>
<evidence type="ECO:0000259" key="2">
    <source>
        <dbReference type="Pfam" id="PF04187"/>
    </source>
</evidence>
<dbReference type="Pfam" id="PF04187">
    <property type="entry name" value="Cofac_haem_bdg"/>
    <property type="match status" value="1"/>
</dbReference>
<protein>
    <submittedName>
        <fullName evidence="3">ChaN family lipoprotein</fullName>
    </submittedName>
</protein>
<reference evidence="3" key="1">
    <citation type="submission" date="2021-01" db="EMBL/GenBank/DDBJ databases">
        <title>Tabrizicola alba sp. nov. a motile alkaliphilic bacterium isolated from a soda lake.</title>
        <authorList>
            <person name="Szuroczki S."/>
            <person name="Abbaszade G."/>
            <person name="Schumann P."/>
            <person name="Toth E."/>
        </authorList>
    </citation>
    <scope>NUCLEOTIDE SEQUENCE</scope>
    <source>
        <strain evidence="3">DMG-N-6</strain>
    </source>
</reference>
<dbReference type="InterPro" id="IPR007314">
    <property type="entry name" value="Cofac_haem-bd_dom"/>
</dbReference>
<evidence type="ECO:0000313" key="4">
    <source>
        <dbReference type="Proteomes" id="UP000648908"/>
    </source>
</evidence>
<organism evidence="3 4">
    <name type="scientific">Szabonella alba</name>
    <dbReference type="NCBI Taxonomy" id="2804194"/>
    <lineage>
        <taxon>Bacteria</taxon>
        <taxon>Pseudomonadati</taxon>
        <taxon>Pseudomonadota</taxon>
        <taxon>Alphaproteobacteria</taxon>
        <taxon>Rhodobacterales</taxon>
        <taxon>Paracoccaceae</taxon>
        <taxon>Szabonella</taxon>
    </lineage>
</organism>
<dbReference type="Gene3D" id="3.40.50.11550">
    <property type="match status" value="2"/>
</dbReference>
<proteinExistence type="predicted"/>
<keyword evidence="1" id="KW-0732">Signal</keyword>
<keyword evidence="3" id="KW-0449">Lipoprotein</keyword>
<evidence type="ECO:0000313" key="3">
    <source>
        <dbReference type="EMBL" id="MBL4916019.1"/>
    </source>
</evidence>
<feature type="signal peptide" evidence="1">
    <location>
        <begin position="1"/>
        <end position="25"/>
    </location>
</feature>
<accession>A0A8K0VA26</accession>
<feature type="domain" description="Haem-binding uptake Tiki superfamily ChaN" evidence="2">
    <location>
        <begin position="44"/>
        <end position="239"/>
    </location>
</feature>
<name>A0A8K0VA26_9RHOB</name>
<dbReference type="EMBL" id="JAESVN010000001">
    <property type="protein sequence ID" value="MBL4916019.1"/>
    <property type="molecule type" value="Genomic_DNA"/>
</dbReference>
<evidence type="ECO:0000256" key="1">
    <source>
        <dbReference type="SAM" id="SignalP"/>
    </source>
</evidence>
<keyword evidence="4" id="KW-1185">Reference proteome</keyword>
<gene>
    <name evidence="3" type="ORF">JL811_02190</name>
</gene>
<sequence length="293" mass="30011">MHARFPLHALLSCAVLCLSLIGSLAGPQAGMAQPRGQIGPDDLATLPPADIVILGEVHDNPAHHRNQATAVAAIRPAALVFEMFGPDQAARATDVPRDDAGAMAAALGWEGGGWSDFALYHPILAAAPGAAIYGAALPRDMVRRAMTDGAAAVFGDNAAVYGLDQPLPPDLQAAREAEQQAAHCNALPEAMLPGMVAAQALRDAAFSRTALTALAETGGPVVVIAGSGHADRDRGMPAFLTRAAPDVTLLSLGQVEAPAAALQPYDLWIVTDAAPRDDPCAAFQPPAAPQQGG</sequence>
<feature type="chain" id="PRO_5035440721" evidence="1">
    <location>
        <begin position="26"/>
        <end position="293"/>
    </location>
</feature>
<comment type="caution">
    <text evidence="3">The sequence shown here is derived from an EMBL/GenBank/DDBJ whole genome shotgun (WGS) entry which is preliminary data.</text>
</comment>
<dbReference type="CDD" id="cd14727">
    <property type="entry name" value="ChanN-like"/>
    <property type="match status" value="1"/>
</dbReference>